<keyword evidence="7" id="KW-0406">Ion transport</keyword>
<dbReference type="PANTHER" id="PTHR30221:SF1">
    <property type="entry name" value="SMALL-CONDUCTANCE MECHANOSENSITIVE CHANNEL"/>
    <property type="match status" value="1"/>
</dbReference>
<feature type="compositionally biased region" description="Basic and acidic residues" evidence="8">
    <location>
        <begin position="447"/>
        <end position="482"/>
    </location>
</feature>
<protein>
    <recommendedName>
        <fullName evidence="7">Small-conductance mechanosensitive channel</fullName>
    </recommendedName>
</protein>
<dbReference type="Gene3D" id="3.30.70.100">
    <property type="match status" value="1"/>
</dbReference>
<keyword evidence="5 7" id="KW-1133">Transmembrane helix</keyword>
<keyword evidence="7" id="KW-0407">Ion channel</keyword>
<reference evidence="11 12" key="1">
    <citation type="submission" date="2020-06" db="EMBL/GenBank/DDBJ databases">
        <title>Altererythrobacter sp. HHU K3-1.</title>
        <authorList>
            <person name="Zhang D."/>
            <person name="Xue H."/>
        </authorList>
    </citation>
    <scope>NUCLEOTIDE SEQUENCE [LARGE SCALE GENOMIC DNA]</scope>
    <source>
        <strain evidence="11 12">HHU K3-1</strain>
    </source>
</reference>
<comment type="function">
    <text evidence="7">Mechanosensitive channel that participates in the regulation of osmotic pressure changes within the cell, opening in response to stretch forces in the membrane lipid bilayer, without the need for other proteins. Contributes to normal resistance to hypoosmotic shock. Forms an ion channel of 1.0 nanosiemens conductance with a slight preference for anions.</text>
</comment>
<dbReference type="SUPFAM" id="SSF82861">
    <property type="entry name" value="Mechanosensitive channel protein MscS (YggB), transmembrane region"/>
    <property type="match status" value="1"/>
</dbReference>
<dbReference type="Proteomes" id="UP000561438">
    <property type="component" value="Unassembled WGS sequence"/>
</dbReference>
<gene>
    <name evidence="11" type="ORF">HUV48_06660</name>
</gene>
<dbReference type="Gene3D" id="3.30.1340.30">
    <property type="match status" value="1"/>
</dbReference>
<comment type="subcellular location">
    <subcellularLocation>
        <location evidence="7">Cell inner membrane</location>
        <topology evidence="7">Multi-pass membrane protein</topology>
    </subcellularLocation>
    <subcellularLocation>
        <location evidence="1">Cell membrane</location>
        <topology evidence="1">Multi-pass membrane protein</topology>
    </subcellularLocation>
</comment>
<dbReference type="InterPro" id="IPR023408">
    <property type="entry name" value="MscS_beta-dom_sf"/>
</dbReference>
<evidence type="ECO:0000256" key="2">
    <source>
        <dbReference type="ARBA" id="ARBA00008017"/>
    </source>
</evidence>
<feature type="transmembrane region" description="Helical" evidence="7">
    <location>
        <begin position="213"/>
        <end position="234"/>
    </location>
</feature>
<evidence type="ECO:0000256" key="6">
    <source>
        <dbReference type="ARBA" id="ARBA00023136"/>
    </source>
</evidence>
<dbReference type="InterPro" id="IPR010920">
    <property type="entry name" value="LSM_dom_sf"/>
</dbReference>
<dbReference type="InterPro" id="IPR011066">
    <property type="entry name" value="MscS_channel_C_sf"/>
</dbReference>
<feature type="chain" id="PRO_5032662047" description="Small-conductance mechanosensitive channel" evidence="9">
    <location>
        <begin position="28"/>
        <end position="482"/>
    </location>
</feature>
<evidence type="ECO:0000313" key="12">
    <source>
        <dbReference type="Proteomes" id="UP000561438"/>
    </source>
</evidence>
<dbReference type="GO" id="GO:0005886">
    <property type="term" value="C:plasma membrane"/>
    <property type="evidence" value="ECO:0007669"/>
    <property type="project" value="UniProtKB-SubCell"/>
</dbReference>
<comment type="caution">
    <text evidence="11">The sequence shown here is derived from an EMBL/GenBank/DDBJ whole genome shotgun (WGS) entry which is preliminary data.</text>
</comment>
<keyword evidence="6 7" id="KW-0472">Membrane</keyword>
<feature type="domain" description="BON" evidence="10">
    <location>
        <begin position="61"/>
        <end position="127"/>
    </location>
</feature>
<keyword evidence="12" id="KW-1185">Reference proteome</keyword>
<keyword evidence="7" id="KW-0997">Cell inner membrane</keyword>
<name>A0A850HC73_9SPHN</name>
<keyword evidence="4 7" id="KW-0812">Transmembrane</keyword>
<dbReference type="PANTHER" id="PTHR30221">
    <property type="entry name" value="SMALL-CONDUCTANCE MECHANOSENSITIVE CHANNEL"/>
    <property type="match status" value="1"/>
</dbReference>
<evidence type="ECO:0000256" key="4">
    <source>
        <dbReference type="ARBA" id="ARBA00022692"/>
    </source>
</evidence>
<evidence type="ECO:0000256" key="9">
    <source>
        <dbReference type="SAM" id="SignalP"/>
    </source>
</evidence>
<feature type="signal peptide" evidence="9">
    <location>
        <begin position="1"/>
        <end position="27"/>
    </location>
</feature>
<proteinExistence type="inferred from homology"/>
<dbReference type="EMBL" id="JABWGV010000002">
    <property type="protein sequence ID" value="NVD44699.1"/>
    <property type="molecule type" value="Genomic_DNA"/>
</dbReference>
<dbReference type="InterPro" id="IPR006685">
    <property type="entry name" value="MscS_channel_2nd"/>
</dbReference>
<evidence type="ECO:0000256" key="1">
    <source>
        <dbReference type="ARBA" id="ARBA00004651"/>
    </source>
</evidence>
<feature type="transmembrane region" description="Helical" evidence="7">
    <location>
        <begin position="183"/>
        <end position="207"/>
    </location>
</feature>
<feature type="compositionally biased region" description="Low complexity" evidence="8">
    <location>
        <begin position="38"/>
        <end position="54"/>
    </location>
</feature>
<evidence type="ECO:0000259" key="10">
    <source>
        <dbReference type="PROSITE" id="PS50914"/>
    </source>
</evidence>
<dbReference type="Gene3D" id="2.30.30.60">
    <property type="match status" value="1"/>
</dbReference>
<evidence type="ECO:0000256" key="8">
    <source>
        <dbReference type="SAM" id="MobiDB-lite"/>
    </source>
</evidence>
<keyword evidence="3" id="KW-1003">Cell membrane</keyword>
<dbReference type="SUPFAM" id="SSF50182">
    <property type="entry name" value="Sm-like ribonucleoproteins"/>
    <property type="match status" value="1"/>
</dbReference>
<dbReference type="GO" id="GO:0008381">
    <property type="term" value="F:mechanosensitive monoatomic ion channel activity"/>
    <property type="evidence" value="ECO:0007669"/>
    <property type="project" value="InterPro"/>
</dbReference>
<keyword evidence="9" id="KW-0732">Signal</keyword>
<feature type="transmembrane region" description="Helical" evidence="7">
    <location>
        <begin position="149"/>
        <end position="171"/>
    </location>
</feature>
<evidence type="ECO:0000313" key="11">
    <source>
        <dbReference type="EMBL" id="NVD44699.1"/>
    </source>
</evidence>
<dbReference type="InterPro" id="IPR045275">
    <property type="entry name" value="MscS_archaea/bacteria_type"/>
</dbReference>
<dbReference type="PROSITE" id="PS50914">
    <property type="entry name" value="BON"/>
    <property type="match status" value="1"/>
</dbReference>
<dbReference type="RefSeq" id="WP_176267005.1">
    <property type="nucleotide sequence ID" value="NZ_JABWGV010000002.1"/>
</dbReference>
<evidence type="ECO:0000256" key="5">
    <source>
        <dbReference type="ARBA" id="ARBA00022989"/>
    </source>
</evidence>
<evidence type="ECO:0000256" key="3">
    <source>
        <dbReference type="ARBA" id="ARBA00022475"/>
    </source>
</evidence>
<dbReference type="Gene3D" id="1.10.287.1260">
    <property type="match status" value="1"/>
</dbReference>
<accession>A0A850HC73</accession>
<evidence type="ECO:0000256" key="7">
    <source>
        <dbReference type="RuleBase" id="RU369025"/>
    </source>
</evidence>
<comment type="subunit">
    <text evidence="7">Homoheptamer.</text>
</comment>
<sequence>MTALLVCARALLASVVLAVLLPLPAHAAVGALLPPAENAAEAPAEPEAQPTPIEDTQDAGADERIRTRIAGIFGQLPALSQVEVSVDEGVVALSGVAPDQEAIDRAEGIAGQIQGVAAVENGIERDVSLGEGMSIVERFQNAFAGFVKMLPLLGMAAITAIVIAAIGYLIASPTRFWQRIAPNTFLAELIASAIRFVFVIGGLVVALDMIGAGALLGAVLGGAGVVGIALGFAMRDTIENYVASLMLSLRQPFRAKDHVLIDDLEGRVIRLTSRATVLMTLDGNHLRIPNGQVFKAVITNFSRNPQRRFEFDLGIDADDSADAGRRTGRAALAALPFVLDDPPPEARTIDVGDSSIVLRFLGWVDQREADWFRARSKAIAAVKVALEDAGFGLPEPIYRLRFDSRTDPLPFRNIERQDSDGASPAPDPAPAAVGNTATVTEVDADHEDVKPRDEIGEMVDRERQEEPETGRADLLDSSRPVE</sequence>
<feature type="region of interest" description="Disordered" evidence="8">
    <location>
        <begin position="409"/>
        <end position="482"/>
    </location>
</feature>
<feature type="region of interest" description="Disordered" evidence="8">
    <location>
        <begin position="38"/>
        <end position="59"/>
    </location>
</feature>
<dbReference type="Pfam" id="PF04972">
    <property type="entry name" value="BON"/>
    <property type="match status" value="1"/>
</dbReference>
<organism evidence="11 12">
    <name type="scientific">Qipengyuania atrilutea</name>
    <dbReference type="NCBI Taxonomy" id="2744473"/>
    <lineage>
        <taxon>Bacteria</taxon>
        <taxon>Pseudomonadati</taxon>
        <taxon>Pseudomonadota</taxon>
        <taxon>Alphaproteobacteria</taxon>
        <taxon>Sphingomonadales</taxon>
        <taxon>Erythrobacteraceae</taxon>
        <taxon>Qipengyuania</taxon>
    </lineage>
</organism>
<dbReference type="SUPFAM" id="SSF82689">
    <property type="entry name" value="Mechanosensitive channel protein MscS (YggB), C-terminal domain"/>
    <property type="match status" value="1"/>
</dbReference>
<dbReference type="InterPro" id="IPR011014">
    <property type="entry name" value="MscS_channel_TM-2"/>
</dbReference>
<dbReference type="AlphaFoldDB" id="A0A850HC73"/>
<dbReference type="InterPro" id="IPR007055">
    <property type="entry name" value="BON_dom"/>
</dbReference>
<comment type="similarity">
    <text evidence="2 7">Belongs to the MscS (TC 1.A.23) family.</text>
</comment>
<keyword evidence="7" id="KW-0813">Transport</keyword>
<dbReference type="Pfam" id="PF00924">
    <property type="entry name" value="MS_channel_2nd"/>
    <property type="match status" value="1"/>
</dbReference>
<comment type="caution">
    <text evidence="7">Lacks conserved residue(s) required for the propagation of feature annotation.</text>
</comment>